<keyword evidence="2" id="KW-1185">Reference proteome</keyword>
<comment type="caution">
    <text evidence="1">The sequence shown here is derived from an EMBL/GenBank/DDBJ whole genome shotgun (WGS) entry which is preliminary data.</text>
</comment>
<accession>A0A328PL80</accession>
<proteinExistence type="predicted"/>
<dbReference type="AlphaFoldDB" id="A0A328PL80"/>
<gene>
    <name evidence="1" type="ORF">DNK47_01485</name>
</gene>
<organism evidence="1 2">
    <name type="scientific">Mycoplasma wenyonii</name>
    <dbReference type="NCBI Taxonomy" id="65123"/>
    <lineage>
        <taxon>Bacteria</taxon>
        <taxon>Bacillati</taxon>
        <taxon>Mycoplasmatota</taxon>
        <taxon>Mollicutes</taxon>
        <taxon>Mycoplasmataceae</taxon>
        <taxon>Mycoplasma</taxon>
    </lineage>
</organism>
<protein>
    <submittedName>
        <fullName evidence="1">Uncharacterized protein</fullName>
    </submittedName>
</protein>
<evidence type="ECO:0000313" key="2">
    <source>
        <dbReference type="Proteomes" id="UP000249762"/>
    </source>
</evidence>
<sequence>MWDPRTRGKPKIDVTLSWSFILGDNEKSMLNTGKNVSKTTTIDIKRRNAEGDLWPLKQGKANEKLDIIADPTRRDKVVIIKLSEVPSSTGRARVVYSTTGGNGELTCLDKDLNIMTKEQRNIYSRTMRKGAGISYQKNNDGSLKIDVSLSRCEVKEKEVECSLNVVTGSDRKMNSY</sequence>
<evidence type="ECO:0000313" key="1">
    <source>
        <dbReference type="EMBL" id="RAO95144.1"/>
    </source>
</evidence>
<dbReference type="EMBL" id="QKVO01000003">
    <property type="protein sequence ID" value="RAO95144.1"/>
    <property type="molecule type" value="Genomic_DNA"/>
</dbReference>
<dbReference type="RefSeq" id="WP_112665297.1">
    <property type="nucleotide sequence ID" value="NZ_QKVO01000003.1"/>
</dbReference>
<dbReference type="Proteomes" id="UP000249762">
    <property type="component" value="Unassembled WGS sequence"/>
</dbReference>
<reference evidence="2" key="1">
    <citation type="submission" date="2018-06" db="EMBL/GenBank/DDBJ databases">
        <authorList>
            <person name="Martinez Ocampo F."/>
            <person name="Quiroz Castaneda R.E."/>
            <person name="Rojas Lopez X."/>
        </authorList>
    </citation>
    <scope>NUCLEOTIDE SEQUENCE [LARGE SCALE GENOMIC DNA]</scope>
    <source>
        <strain evidence="2">INIFAP02</strain>
    </source>
</reference>
<name>A0A328PL80_9MOLU</name>